<feature type="compositionally biased region" description="Low complexity" evidence="1">
    <location>
        <begin position="131"/>
        <end position="153"/>
    </location>
</feature>
<evidence type="ECO:0000313" key="2">
    <source>
        <dbReference type="EMBL" id="KAF6201336.1"/>
    </source>
</evidence>
<evidence type="ECO:0000256" key="1">
    <source>
        <dbReference type="SAM" id="MobiDB-lite"/>
    </source>
</evidence>
<feature type="region of interest" description="Disordered" evidence="1">
    <location>
        <begin position="342"/>
        <end position="481"/>
    </location>
</feature>
<feature type="compositionally biased region" description="Acidic residues" evidence="1">
    <location>
        <begin position="347"/>
        <end position="366"/>
    </location>
</feature>
<feature type="compositionally biased region" description="Polar residues" evidence="1">
    <location>
        <begin position="417"/>
        <end position="451"/>
    </location>
</feature>
<feature type="region of interest" description="Disordered" evidence="1">
    <location>
        <begin position="46"/>
        <end position="73"/>
    </location>
</feature>
<feature type="region of interest" description="Disordered" evidence="1">
    <location>
        <begin position="95"/>
        <end position="153"/>
    </location>
</feature>
<sequence>MEYQYSGPGGPTMSEREDRNELCTVGTVLASERRKSVVTTDYSCTSATHTTLPSTSPDVAAAASPRVSDDEDDCSLVRAQPGKDVLMAPATPTALPTATSATTGRMSAATLTTTSATELRPTTSEMERRPTASATETRRPTTATATSATTERMSAATLTTTSVTEMRPTTSATAETRHPTTLATTETLRPTTPTATSATTELMFPATPTATSATTETLLTATEAATTTTAALMMTTTLPLTTPTTMRLDEGVHMPAERCPAGFSDTETPPEAVRQIIAQMKITGDEKVDQPGEEEVLDNEYLEEWEQPQSHMEEPGEWELIPTDQWTETGPEFEDVVADKLNHLSEEDLEPTGETPDENWSEDDEDIKPGRSNNPTTERPGTSSDPPTERPGTSSDPTPQPMTDNYPTDDEDEQFSDALSSQTSENLVQHPSESVTEQHGFSNASQDSNVATDEVPPAEIHTAMQRDTATPHTPYKLRQREPVDYRKLHLGAITQTATDLLTK</sequence>
<protein>
    <submittedName>
        <fullName evidence="2">Uncharacterized protein</fullName>
    </submittedName>
</protein>
<name>A0A8S9WZV8_APOLU</name>
<dbReference type="AlphaFoldDB" id="A0A8S9WZV8"/>
<dbReference type="EMBL" id="WIXP02000013">
    <property type="protein sequence ID" value="KAF6201336.1"/>
    <property type="molecule type" value="Genomic_DNA"/>
</dbReference>
<gene>
    <name evidence="2" type="ORF">GE061_005784</name>
</gene>
<evidence type="ECO:0000313" key="3">
    <source>
        <dbReference type="Proteomes" id="UP000466442"/>
    </source>
</evidence>
<feature type="compositionally biased region" description="Polar residues" evidence="1">
    <location>
        <begin position="46"/>
        <end position="57"/>
    </location>
</feature>
<organism evidence="2 3">
    <name type="scientific">Apolygus lucorum</name>
    <name type="common">Small green plant bug</name>
    <name type="synonym">Lygocoris lucorum</name>
    <dbReference type="NCBI Taxonomy" id="248454"/>
    <lineage>
        <taxon>Eukaryota</taxon>
        <taxon>Metazoa</taxon>
        <taxon>Ecdysozoa</taxon>
        <taxon>Arthropoda</taxon>
        <taxon>Hexapoda</taxon>
        <taxon>Insecta</taxon>
        <taxon>Pterygota</taxon>
        <taxon>Neoptera</taxon>
        <taxon>Paraneoptera</taxon>
        <taxon>Hemiptera</taxon>
        <taxon>Heteroptera</taxon>
        <taxon>Panheteroptera</taxon>
        <taxon>Cimicomorpha</taxon>
        <taxon>Miridae</taxon>
        <taxon>Mirini</taxon>
        <taxon>Apolygus</taxon>
    </lineage>
</organism>
<feature type="compositionally biased region" description="Polar residues" evidence="1">
    <location>
        <begin position="371"/>
        <end position="406"/>
    </location>
</feature>
<dbReference type="Proteomes" id="UP000466442">
    <property type="component" value="Unassembled WGS sequence"/>
</dbReference>
<reference evidence="2" key="1">
    <citation type="journal article" date="2021" name="Mol. Ecol. Resour.">
        <title>Apolygus lucorum genome provides insights into omnivorousness and mesophyll feeding.</title>
        <authorList>
            <person name="Liu Y."/>
            <person name="Liu H."/>
            <person name="Wang H."/>
            <person name="Huang T."/>
            <person name="Liu B."/>
            <person name="Yang B."/>
            <person name="Yin L."/>
            <person name="Li B."/>
            <person name="Zhang Y."/>
            <person name="Zhang S."/>
            <person name="Jiang F."/>
            <person name="Zhang X."/>
            <person name="Ren Y."/>
            <person name="Wang B."/>
            <person name="Wang S."/>
            <person name="Lu Y."/>
            <person name="Wu K."/>
            <person name="Fan W."/>
            <person name="Wang G."/>
        </authorList>
    </citation>
    <scope>NUCLEOTIDE SEQUENCE</scope>
    <source>
        <strain evidence="2">12Hb</strain>
    </source>
</reference>
<comment type="caution">
    <text evidence="2">The sequence shown here is derived from an EMBL/GenBank/DDBJ whole genome shotgun (WGS) entry which is preliminary data.</text>
</comment>
<keyword evidence="3" id="KW-1185">Reference proteome</keyword>
<accession>A0A8S9WZV8</accession>
<feature type="compositionally biased region" description="Low complexity" evidence="1">
    <location>
        <begin position="95"/>
        <end position="124"/>
    </location>
</feature>
<feature type="region of interest" description="Disordered" evidence="1">
    <location>
        <begin position="1"/>
        <end position="20"/>
    </location>
</feature>
<proteinExistence type="predicted"/>